<accession>A0A0C2T556</accession>
<dbReference type="EMBL" id="KN818223">
    <property type="protein sequence ID" value="KIL71035.1"/>
    <property type="molecule type" value="Genomic_DNA"/>
</dbReference>
<reference evidence="1 2" key="1">
    <citation type="submission" date="2014-04" db="EMBL/GenBank/DDBJ databases">
        <title>Evolutionary Origins and Diversification of the Mycorrhizal Mutualists.</title>
        <authorList>
            <consortium name="DOE Joint Genome Institute"/>
            <consortium name="Mycorrhizal Genomics Consortium"/>
            <person name="Kohler A."/>
            <person name="Kuo A."/>
            <person name="Nagy L.G."/>
            <person name="Floudas D."/>
            <person name="Copeland A."/>
            <person name="Barry K.W."/>
            <person name="Cichocki N."/>
            <person name="Veneault-Fourrey C."/>
            <person name="LaButti K."/>
            <person name="Lindquist E.A."/>
            <person name="Lipzen A."/>
            <person name="Lundell T."/>
            <person name="Morin E."/>
            <person name="Murat C."/>
            <person name="Riley R."/>
            <person name="Ohm R."/>
            <person name="Sun H."/>
            <person name="Tunlid A."/>
            <person name="Henrissat B."/>
            <person name="Grigoriev I.V."/>
            <person name="Hibbett D.S."/>
            <person name="Martin F."/>
        </authorList>
    </citation>
    <scope>NUCLEOTIDE SEQUENCE [LARGE SCALE GENOMIC DNA]</scope>
    <source>
        <strain evidence="1 2">Koide BX008</strain>
    </source>
</reference>
<gene>
    <name evidence="1" type="ORF">M378DRAFT_505804</name>
</gene>
<dbReference type="AlphaFoldDB" id="A0A0C2T556"/>
<dbReference type="InParanoid" id="A0A0C2T556"/>
<evidence type="ECO:0000313" key="1">
    <source>
        <dbReference type="EMBL" id="KIL71035.1"/>
    </source>
</evidence>
<dbReference type="HOGENOM" id="CLU_2290965_0_0_1"/>
<proteinExistence type="predicted"/>
<dbReference type="Proteomes" id="UP000054549">
    <property type="component" value="Unassembled WGS sequence"/>
</dbReference>
<evidence type="ECO:0000313" key="2">
    <source>
        <dbReference type="Proteomes" id="UP000054549"/>
    </source>
</evidence>
<organism evidence="1 2">
    <name type="scientific">Amanita muscaria (strain Koide BX008)</name>
    <dbReference type="NCBI Taxonomy" id="946122"/>
    <lineage>
        <taxon>Eukaryota</taxon>
        <taxon>Fungi</taxon>
        <taxon>Dikarya</taxon>
        <taxon>Basidiomycota</taxon>
        <taxon>Agaricomycotina</taxon>
        <taxon>Agaricomycetes</taxon>
        <taxon>Agaricomycetidae</taxon>
        <taxon>Agaricales</taxon>
        <taxon>Pluteineae</taxon>
        <taxon>Amanitaceae</taxon>
        <taxon>Amanita</taxon>
    </lineage>
</organism>
<keyword evidence="2" id="KW-1185">Reference proteome</keyword>
<protein>
    <submittedName>
        <fullName evidence="1">Uncharacterized protein</fullName>
    </submittedName>
</protein>
<sequence>MRHYRFGPYLTANLRDFPVNLSRTRCSWSSTVVVSQYPRSGNRTEHCIHLNRDVLSPDKARKICFRSRTNPTRFTSSGSNVLPNSQAKNFIVSGIGQSKNC</sequence>
<name>A0A0C2T556_AMAMK</name>